<reference evidence="15" key="2">
    <citation type="submission" date="2021-02" db="EMBL/GenBank/DDBJ databases">
        <title>Aspergillus luchuensis mut. kawachii IFO 4304 genome sequence.</title>
        <authorList>
            <person name="Mori K."/>
            <person name="Kadooka C."/>
            <person name="Goto M."/>
            <person name="Futagami T."/>
        </authorList>
    </citation>
    <scope>NUCLEOTIDE SEQUENCE</scope>
    <source>
        <strain evidence="15">IFO 4308</strain>
    </source>
</reference>
<keyword evidence="9" id="KW-0560">Oxidoreductase</keyword>
<dbReference type="PANTHER" id="PTHR32361">
    <property type="entry name" value="FERRIC/CUPRIC REDUCTASE TRANSMEMBRANE COMPONENT"/>
    <property type="match status" value="1"/>
</dbReference>
<evidence type="ECO:0000256" key="6">
    <source>
        <dbReference type="ARBA" id="ARBA00022692"/>
    </source>
</evidence>
<dbReference type="InterPro" id="IPR013130">
    <property type="entry name" value="Fe3_Rdtase_TM_dom"/>
</dbReference>
<dbReference type="PROSITE" id="PS51384">
    <property type="entry name" value="FAD_FR"/>
    <property type="match status" value="1"/>
</dbReference>
<evidence type="ECO:0000256" key="2">
    <source>
        <dbReference type="ARBA" id="ARBA00006278"/>
    </source>
</evidence>
<dbReference type="EC" id="1.16.1.9" evidence="3"/>
<dbReference type="FunFam" id="3.40.50.80:FF:000071">
    <property type="entry name" value="Cell surface metalloreductase (FreA), putative"/>
    <property type="match status" value="1"/>
</dbReference>
<evidence type="ECO:0000256" key="1">
    <source>
        <dbReference type="ARBA" id="ARBA00004651"/>
    </source>
</evidence>
<dbReference type="Gene3D" id="3.40.50.80">
    <property type="entry name" value="Nucleotide-binding domain of ferredoxin-NADP reductase (FNR) module"/>
    <property type="match status" value="1"/>
</dbReference>
<feature type="transmembrane region" description="Helical" evidence="13">
    <location>
        <begin position="159"/>
        <end position="179"/>
    </location>
</feature>
<feature type="domain" description="FAD-binding FR-type" evidence="14">
    <location>
        <begin position="249"/>
        <end position="360"/>
    </location>
</feature>
<evidence type="ECO:0000313" key="15">
    <source>
        <dbReference type="EMBL" id="BCS01459.1"/>
    </source>
</evidence>
<keyword evidence="16" id="KW-1185">Reference proteome</keyword>
<name>A0A7R7WEE7_ASPKA</name>
<dbReference type="Proteomes" id="UP000661280">
    <property type="component" value="Chromosome 5"/>
</dbReference>
<evidence type="ECO:0000256" key="7">
    <source>
        <dbReference type="ARBA" id="ARBA00022982"/>
    </source>
</evidence>
<comment type="subcellular location">
    <subcellularLocation>
        <location evidence="1">Cell membrane</location>
        <topology evidence="1">Multi-pass membrane protein</topology>
    </subcellularLocation>
</comment>
<dbReference type="PANTHER" id="PTHR32361:SF26">
    <property type="entry name" value="FAD-BINDING 8 DOMAIN-CONTAINING PROTEIN-RELATED"/>
    <property type="match status" value="1"/>
</dbReference>
<dbReference type="InterPro" id="IPR039261">
    <property type="entry name" value="FNR_nucleotide-bd"/>
</dbReference>
<evidence type="ECO:0000256" key="10">
    <source>
        <dbReference type="ARBA" id="ARBA00023065"/>
    </source>
</evidence>
<comment type="similarity">
    <text evidence="2">Belongs to the ferric reductase (FRE) family.</text>
</comment>
<protein>
    <recommendedName>
        <fullName evidence="3">ferric-chelate reductase (NADPH)</fullName>
        <ecNumber evidence="3">1.16.1.9</ecNumber>
    </recommendedName>
</protein>
<evidence type="ECO:0000256" key="11">
    <source>
        <dbReference type="ARBA" id="ARBA00023136"/>
    </source>
</evidence>
<dbReference type="InterPro" id="IPR013121">
    <property type="entry name" value="Fe_red_NAD-bd_6"/>
</dbReference>
<dbReference type="CDD" id="cd06186">
    <property type="entry name" value="NOX_Duox_like_FAD_NADP"/>
    <property type="match status" value="1"/>
</dbReference>
<dbReference type="InterPro" id="IPR051410">
    <property type="entry name" value="Ferric/Cupric_Reductase"/>
</dbReference>
<sequence length="529" mass="58993">MNALAIYAIAAGGILAGLFLARTLSILMNWTTLLSVLTSRHLTLPFIVHRHRLWGPWSRVGVLLHVSYAAINVFLVLYKIKSLAGAGRRAGELALVNLIFPLSATHLSNLADLLGITWRTCRRIHRAAGWMAVALLSFHIIAAVQDRQFSFPLDQPQNLFTTIGATSLGVLALFSIPWFRQWSYEIFLRGHQILTGFFIYGTWRHLPTKSGPPKLYFWIAMGMLGLTSCSQLISLLYRNGLFAGHGAPRALVSFTFRKSKENGLTVTAARIRVLLPRPVHVEAGQYINLWIPSVGLWSWTQTHPFTVTSWSRGRQETMELLVQPRSGLSADLVSHASVAAESSVSFLALFTGPHGTSEDVSQYESALFIASGFGIAAAIPYLKKMIYGYNTCTLQIRRLHLVWQVESIDMTMAAQGLLNSLLEDDIIDKGYILNISIYVKNGLAHSKIPFGKHERVCLYQGAPDYRSIISLEASGDQIERLPNIRDEQGRTLVMVSTAENLRDHIREIVRDYLHQGVKLSEVEYQPNAG</sequence>
<evidence type="ECO:0000256" key="4">
    <source>
        <dbReference type="ARBA" id="ARBA00022448"/>
    </source>
</evidence>
<keyword evidence="7" id="KW-0249">Electron transport</keyword>
<dbReference type="GO" id="GO:0015677">
    <property type="term" value="P:copper ion import"/>
    <property type="evidence" value="ECO:0007669"/>
    <property type="project" value="TreeGrafter"/>
</dbReference>
<dbReference type="GO" id="GO:0006879">
    <property type="term" value="P:intracellular iron ion homeostasis"/>
    <property type="evidence" value="ECO:0007669"/>
    <property type="project" value="TreeGrafter"/>
</dbReference>
<dbReference type="KEGG" id="aluc:AKAW2_51800A"/>
<proteinExistence type="inferred from homology"/>
<dbReference type="EMBL" id="AP024429">
    <property type="protein sequence ID" value="BCS01459.1"/>
    <property type="molecule type" value="Genomic_DNA"/>
</dbReference>
<dbReference type="Pfam" id="PF08030">
    <property type="entry name" value="NAD_binding_6"/>
    <property type="match status" value="1"/>
</dbReference>
<evidence type="ECO:0000256" key="13">
    <source>
        <dbReference type="SAM" id="Phobius"/>
    </source>
</evidence>
<evidence type="ECO:0000256" key="12">
    <source>
        <dbReference type="ARBA" id="ARBA00048483"/>
    </source>
</evidence>
<dbReference type="InterPro" id="IPR013112">
    <property type="entry name" value="FAD-bd_8"/>
</dbReference>
<keyword evidence="11 13" id="KW-0472">Membrane</keyword>
<dbReference type="Pfam" id="PF01794">
    <property type="entry name" value="Ferric_reduct"/>
    <property type="match status" value="1"/>
</dbReference>
<evidence type="ECO:0000256" key="8">
    <source>
        <dbReference type="ARBA" id="ARBA00022989"/>
    </source>
</evidence>
<dbReference type="GO" id="GO:0005886">
    <property type="term" value="C:plasma membrane"/>
    <property type="evidence" value="ECO:0007669"/>
    <property type="project" value="UniProtKB-SubCell"/>
</dbReference>
<dbReference type="GO" id="GO:0006826">
    <property type="term" value="P:iron ion transport"/>
    <property type="evidence" value="ECO:0007669"/>
    <property type="project" value="TreeGrafter"/>
</dbReference>
<gene>
    <name evidence="15" type="ORF">AKAW2_51800A</name>
</gene>
<dbReference type="InterPro" id="IPR017938">
    <property type="entry name" value="Riboflavin_synthase-like_b-brl"/>
</dbReference>
<feature type="transmembrane region" description="Helical" evidence="13">
    <location>
        <begin position="215"/>
        <end position="237"/>
    </location>
</feature>
<evidence type="ECO:0000259" key="14">
    <source>
        <dbReference type="PROSITE" id="PS51384"/>
    </source>
</evidence>
<dbReference type="Pfam" id="PF08022">
    <property type="entry name" value="FAD_binding_8"/>
    <property type="match status" value="1"/>
</dbReference>
<keyword evidence="10" id="KW-0406">Ion transport</keyword>
<dbReference type="OrthoDB" id="4494341at2759"/>
<dbReference type="GeneID" id="64962780"/>
<dbReference type="InterPro" id="IPR017927">
    <property type="entry name" value="FAD-bd_FR_type"/>
</dbReference>
<organism evidence="15 16">
    <name type="scientific">Aspergillus kawachii</name>
    <name type="common">White koji mold</name>
    <name type="synonym">Aspergillus awamori var. kawachi</name>
    <dbReference type="NCBI Taxonomy" id="1069201"/>
    <lineage>
        <taxon>Eukaryota</taxon>
        <taxon>Fungi</taxon>
        <taxon>Dikarya</taxon>
        <taxon>Ascomycota</taxon>
        <taxon>Pezizomycotina</taxon>
        <taxon>Eurotiomycetes</taxon>
        <taxon>Eurotiomycetidae</taxon>
        <taxon>Eurotiales</taxon>
        <taxon>Aspergillaceae</taxon>
        <taxon>Aspergillus</taxon>
        <taxon>Aspergillus subgen. Circumdati</taxon>
    </lineage>
</organism>
<keyword evidence="5" id="KW-1003">Cell membrane</keyword>
<dbReference type="GO" id="GO:0052851">
    <property type="term" value="F:ferric-chelate reductase (NADPH) activity"/>
    <property type="evidence" value="ECO:0007669"/>
    <property type="project" value="UniProtKB-EC"/>
</dbReference>
<evidence type="ECO:0000256" key="5">
    <source>
        <dbReference type="ARBA" id="ARBA00022475"/>
    </source>
</evidence>
<dbReference type="SUPFAM" id="SSF63380">
    <property type="entry name" value="Riboflavin synthase domain-like"/>
    <property type="match status" value="1"/>
</dbReference>
<accession>A0A7R7WEE7</accession>
<keyword evidence="8 13" id="KW-1133">Transmembrane helix</keyword>
<evidence type="ECO:0000256" key="3">
    <source>
        <dbReference type="ARBA" id="ARBA00012668"/>
    </source>
</evidence>
<feature type="transmembrane region" description="Helical" evidence="13">
    <location>
        <begin position="127"/>
        <end position="144"/>
    </location>
</feature>
<evidence type="ECO:0000313" key="16">
    <source>
        <dbReference type="Proteomes" id="UP000661280"/>
    </source>
</evidence>
<keyword evidence="6 13" id="KW-0812">Transmembrane</keyword>
<dbReference type="AlphaFoldDB" id="A0A7R7WEE7"/>
<feature type="transmembrane region" description="Helical" evidence="13">
    <location>
        <begin position="60"/>
        <end position="78"/>
    </location>
</feature>
<keyword evidence="4" id="KW-0813">Transport</keyword>
<evidence type="ECO:0000256" key="9">
    <source>
        <dbReference type="ARBA" id="ARBA00023002"/>
    </source>
</evidence>
<reference evidence="15" key="1">
    <citation type="submission" date="2021-01" db="EMBL/GenBank/DDBJ databases">
        <authorList>
            <consortium name="Aspergillus luchuensis mut. kawachii IFO 4304 genome sequencing consortium"/>
            <person name="Kazuki M."/>
            <person name="Futagami T."/>
        </authorList>
    </citation>
    <scope>NUCLEOTIDE SEQUENCE</scope>
    <source>
        <strain evidence="15">IFO 4308</strain>
    </source>
</reference>
<dbReference type="RefSeq" id="XP_041545221.1">
    <property type="nucleotide sequence ID" value="XM_041691770.1"/>
</dbReference>
<comment type="catalytic activity">
    <reaction evidence="12">
        <text>2 a Fe(II)-siderophore + NADP(+) + H(+) = 2 a Fe(III)-siderophore + NADPH</text>
        <dbReference type="Rhea" id="RHEA:28795"/>
        <dbReference type="Rhea" id="RHEA-COMP:11342"/>
        <dbReference type="Rhea" id="RHEA-COMP:11344"/>
        <dbReference type="ChEBI" id="CHEBI:15378"/>
        <dbReference type="ChEBI" id="CHEBI:29033"/>
        <dbReference type="ChEBI" id="CHEBI:29034"/>
        <dbReference type="ChEBI" id="CHEBI:57783"/>
        <dbReference type="ChEBI" id="CHEBI:58349"/>
        <dbReference type="EC" id="1.16.1.9"/>
    </reaction>
</comment>